<evidence type="ECO:0000313" key="3">
    <source>
        <dbReference type="Proteomes" id="UP000324222"/>
    </source>
</evidence>
<evidence type="ECO:0000313" key="2">
    <source>
        <dbReference type="EMBL" id="MPC58058.1"/>
    </source>
</evidence>
<evidence type="ECO:0000256" key="1">
    <source>
        <dbReference type="SAM" id="MobiDB-lite"/>
    </source>
</evidence>
<name>A0A5B7GM13_PORTR</name>
<dbReference type="Proteomes" id="UP000324222">
    <property type="component" value="Unassembled WGS sequence"/>
</dbReference>
<keyword evidence="3" id="KW-1185">Reference proteome</keyword>
<reference evidence="2 3" key="1">
    <citation type="submission" date="2019-05" db="EMBL/GenBank/DDBJ databases">
        <title>Another draft genome of Portunus trituberculatus and its Hox gene families provides insights of decapod evolution.</title>
        <authorList>
            <person name="Jeong J.-H."/>
            <person name="Song I."/>
            <person name="Kim S."/>
            <person name="Choi T."/>
            <person name="Kim D."/>
            <person name="Ryu S."/>
            <person name="Kim W."/>
        </authorList>
    </citation>
    <scope>NUCLEOTIDE SEQUENCE [LARGE SCALE GENOMIC DNA]</scope>
    <source>
        <tissue evidence="2">Muscle</tissue>
    </source>
</reference>
<dbReference type="EMBL" id="VSRR010015333">
    <property type="protein sequence ID" value="MPC58058.1"/>
    <property type="molecule type" value="Genomic_DNA"/>
</dbReference>
<feature type="compositionally biased region" description="Basic and acidic residues" evidence="1">
    <location>
        <begin position="39"/>
        <end position="57"/>
    </location>
</feature>
<organism evidence="2 3">
    <name type="scientific">Portunus trituberculatus</name>
    <name type="common">Swimming crab</name>
    <name type="synonym">Neptunus trituberculatus</name>
    <dbReference type="NCBI Taxonomy" id="210409"/>
    <lineage>
        <taxon>Eukaryota</taxon>
        <taxon>Metazoa</taxon>
        <taxon>Ecdysozoa</taxon>
        <taxon>Arthropoda</taxon>
        <taxon>Crustacea</taxon>
        <taxon>Multicrustacea</taxon>
        <taxon>Malacostraca</taxon>
        <taxon>Eumalacostraca</taxon>
        <taxon>Eucarida</taxon>
        <taxon>Decapoda</taxon>
        <taxon>Pleocyemata</taxon>
        <taxon>Brachyura</taxon>
        <taxon>Eubrachyura</taxon>
        <taxon>Portunoidea</taxon>
        <taxon>Portunidae</taxon>
        <taxon>Portuninae</taxon>
        <taxon>Portunus</taxon>
    </lineage>
</organism>
<feature type="region of interest" description="Disordered" evidence="1">
    <location>
        <begin position="1"/>
        <end position="92"/>
    </location>
</feature>
<protein>
    <submittedName>
        <fullName evidence="2">Uncharacterized protein</fullName>
    </submittedName>
</protein>
<accession>A0A5B7GM13</accession>
<gene>
    <name evidence="2" type="ORF">E2C01_052051</name>
</gene>
<feature type="compositionally biased region" description="Polar residues" evidence="1">
    <location>
        <begin position="83"/>
        <end position="92"/>
    </location>
</feature>
<sequence length="92" mass="10553">MTCNTTTAATTSNTVHQEHKGNATPPLQITQYTAHYHHTPGERWKKQKHATEPHGEDPSQIVYRHKTPTRTEAEEDPRASYLLFNSDNTREQ</sequence>
<feature type="compositionally biased region" description="Low complexity" evidence="1">
    <location>
        <begin position="1"/>
        <end position="14"/>
    </location>
</feature>
<dbReference type="AlphaFoldDB" id="A0A5B7GM13"/>
<proteinExistence type="predicted"/>
<feature type="compositionally biased region" description="Basic and acidic residues" evidence="1">
    <location>
        <begin position="69"/>
        <end position="78"/>
    </location>
</feature>
<comment type="caution">
    <text evidence="2">The sequence shown here is derived from an EMBL/GenBank/DDBJ whole genome shotgun (WGS) entry which is preliminary data.</text>
</comment>